<dbReference type="Proteomes" id="UP001214628">
    <property type="component" value="Chromosome 1"/>
</dbReference>
<evidence type="ECO:0000313" key="2">
    <source>
        <dbReference type="Proteomes" id="UP001214628"/>
    </source>
</evidence>
<dbReference type="EMBL" id="CP118375">
    <property type="protein sequence ID" value="WFD41979.1"/>
    <property type="molecule type" value="Genomic_DNA"/>
</dbReference>
<accession>A0AAF0F7T1</accession>
<keyword evidence="2" id="KW-1185">Reference proteome</keyword>
<reference evidence="1" key="1">
    <citation type="submission" date="2023-02" db="EMBL/GenBank/DDBJ databases">
        <title>Mating type loci evolution in Malassezia.</title>
        <authorList>
            <person name="Coelho M.A."/>
        </authorList>
    </citation>
    <scope>NUCLEOTIDE SEQUENCE</scope>
    <source>
        <strain evidence="1">CBS 14136</strain>
    </source>
</reference>
<evidence type="ECO:0000313" key="1">
    <source>
        <dbReference type="EMBL" id="WFD41979.1"/>
    </source>
</evidence>
<sequence length="353" mass="40066">MVGVDFWARALYQPLESTLEEWEKTYEPSRRFLEATHFLNTLVDGTEPGKGPKVTREPEVLDVPVHIWLPQRLIIAYVCHAPYIKYSKVVPSRLQPFRQVVELLYNWLKRREDEGSTAEIGAAVPAVLCELPMCPHQQGLSRLEVDRHVYLLQRAMSTSLSIPEQRSLAAYLHRCFVQDTDECFLFDSLQGPQNAAQIAGYNARIAYEWVACVVSKNEFPLSFWEELGDACVQRANASLGAQRRIHEFLAQLSTPESSPSVYLAAQLHTLPRYLALRAQHLNAIPDGITEELCLFISQLVEKNLLPIHPNQRVWETPQPEDALDALAVELRSMALAYSKYAFGAQLFHALVRA</sequence>
<organism evidence="1 2">
    <name type="scientific">Malassezia psittaci</name>
    <dbReference type="NCBI Taxonomy" id="1821823"/>
    <lineage>
        <taxon>Eukaryota</taxon>
        <taxon>Fungi</taxon>
        <taxon>Dikarya</taxon>
        <taxon>Basidiomycota</taxon>
        <taxon>Ustilaginomycotina</taxon>
        <taxon>Malasseziomycetes</taxon>
        <taxon>Malasseziales</taxon>
        <taxon>Malasseziaceae</taxon>
        <taxon>Malassezia</taxon>
    </lineage>
</organism>
<name>A0AAF0F7T1_9BASI</name>
<gene>
    <name evidence="1" type="ORF">MPSI1_000618</name>
</gene>
<dbReference type="AlphaFoldDB" id="A0AAF0F7T1"/>
<proteinExistence type="predicted"/>
<protein>
    <submittedName>
        <fullName evidence="1">Uncharacterized protein</fullName>
    </submittedName>
</protein>